<feature type="compositionally biased region" description="Low complexity" evidence="2">
    <location>
        <begin position="611"/>
        <end position="622"/>
    </location>
</feature>
<feature type="compositionally biased region" description="Polar residues" evidence="2">
    <location>
        <begin position="805"/>
        <end position="816"/>
    </location>
</feature>
<feature type="compositionally biased region" description="Polar residues" evidence="2">
    <location>
        <begin position="505"/>
        <end position="515"/>
    </location>
</feature>
<feature type="region of interest" description="Disordered" evidence="2">
    <location>
        <begin position="339"/>
        <end position="385"/>
    </location>
</feature>
<feature type="region of interest" description="Disordered" evidence="2">
    <location>
        <begin position="1200"/>
        <end position="1235"/>
    </location>
</feature>
<evidence type="ECO:0000256" key="1">
    <source>
        <dbReference type="SAM" id="Coils"/>
    </source>
</evidence>
<feature type="compositionally biased region" description="Polar residues" evidence="2">
    <location>
        <begin position="670"/>
        <end position="693"/>
    </location>
</feature>
<comment type="caution">
    <text evidence="3">The sequence shown here is derived from an EMBL/GenBank/DDBJ whole genome shotgun (WGS) entry which is preliminary data.</text>
</comment>
<feature type="region of interest" description="Disordered" evidence="2">
    <location>
        <begin position="1147"/>
        <end position="1170"/>
    </location>
</feature>
<dbReference type="EMBL" id="JAHLUH010000007">
    <property type="protein sequence ID" value="KAG7727071.1"/>
    <property type="molecule type" value="Genomic_DNA"/>
</dbReference>
<protein>
    <submittedName>
        <fullName evidence="3">Uncharacterized protein</fullName>
    </submittedName>
</protein>
<feature type="region of interest" description="Disordered" evidence="2">
    <location>
        <begin position="777"/>
        <end position="978"/>
    </location>
</feature>
<reference evidence="3" key="1">
    <citation type="journal article" date="2021" name="G3 (Bethesda)">
        <title>Genomic diversity, chromosomal rearrangements, and interspecies hybridization in the ogataea polymorpha species complex.</title>
        <authorList>
            <person name="Hanson S.J."/>
            <person name="Cinneide E.O."/>
            <person name="Salzberg L.I."/>
            <person name="Wolfe K.H."/>
            <person name="McGowan J."/>
            <person name="Fitzpatrick D.A."/>
            <person name="Matlin K."/>
        </authorList>
    </citation>
    <scope>NUCLEOTIDE SEQUENCE</scope>
    <source>
        <strain evidence="3">83-405-1</strain>
    </source>
</reference>
<feature type="compositionally biased region" description="Polar residues" evidence="2">
    <location>
        <begin position="1147"/>
        <end position="1156"/>
    </location>
</feature>
<proteinExistence type="predicted"/>
<feature type="compositionally biased region" description="Basic and acidic residues" evidence="2">
    <location>
        <begin position="561"/>
        <end position="591"/>
    </location>
</feature>
<keyword evidence="1" id="KW-0175">Coiled coil</keyword>
<evidence type="ECO:0000256" key="2">
    <source>
        <dbReference type="SAM" id="MobiDB-lite"/>
    </source>
</evidence>
<feature type="region of interest" description="Disordered" evidence="2">
    <location>
        <begin position="1"/>
        <end position="23"/>
    </location>
</feature>
<feature type="compositionally biased region" description="Basic and acidic residues" evidence="2">
    <location>
        <begin position="929"/>
        <end position="940"/>
    </location>
</feature>
<feature type="compositionally biased region" description="Basic and acidic residues" evidence="2">
    <location>
        <begin position="625"/>
        <end position="641"/>
    </location>
</feature>
<feature type="coiled-coil region" evidence="1">
    <location>
        <begin position="1379"/>
        <end position="1506"/>
    </location>
</feature>
<feature type="compositionally biased region" description="Low complexity" evidence="2">
    <location>
        <begin position="941"/>
        <end position="952"/>
    </location>
</feature>
<feature type="region of interest" description="Disordered" evidence="2">
    <location>
        <begin position="425"/>
        <end position="702"/>
    </location>
</feature>
<organism evidence="3 4">
    <name type="scientific">Ogataea haglerorum</name>
    <dbReference type="NCBI Taxonomy" id="1937702"/>
    <lineage>
        <taxon>Eukaryota</taxon>
        <taxon>Fungi</taxon>
        <taxon>Dikarya</taxon>
        <taxon>Ascomycota</taxon>
        <taxon>Saccharomycotina</taxon>
        <taxon>Pichiomycetes</taxon>
        <taxon>Pichiales</taxon>
        <taxon>Pichiaceae</taxon>
        <taxon>Ogataea</taxon>
    </lineage>
</organism>
<accession>A0AAN6D4Z8</accession>
<evidence type="ECO:0000313" key="4">
    <source>
        <dbReference type="Proteomes" id="UP000738402"/>
    </source>
</evidence>
<feature type="compositionally biased region" description="Polar residues" evidence="2">
    <location>
        <begin position="1200"/>
        <end position="1221"/>
    </location>
</feature>
<feature type="compositionally biased region" description="Polar residues" evidence="2">
    <location>
        <begin position="461"/>
        <end position="482"/>
    </location>
</feature>
<feature type="compositionally biased region" description="Polar residues" evidence="2">
    <location>
        <begin position="429"/>
        <end position="451"/>
    </location>
</feature>
<feature type="compositionally biased region" description="Polar residues" evidence="2">
    <location>
        <begin position="594"/>
        <end position="606"/>
    </location>
</feature>
<evidence type="ECO:0000313" key="3">
    <source>
        <dbReference type="EMBL" id="KAG7727071.1"/>
    </source>
</evidence>
<dbReference type="Proteomes" id="UP000738402">
    <property type="component" value="Unassembled WGS sequence"/>
</dbReference>
<gene>
    <name evidence="3" type="ORF">KL933_002780</name>
</gene>
<sequence>MEQAMLVNNRRPQNVVDGVPRSSLSRTLGDSAFIDVRKETPLPNNNRLQYGNQPGSYYPPTNYQGYQKPHPGAYQAPHQRHDMYMPMQPQVDYYGRPPNMAPPRMFGEGASHSRRSSLVSNSSSSVNKFFKRGMKFAKDDDDDGNGDPDGDVEVEASASTVSFDDLQHIRGGGRYGNGSSALDTQPYIPMISNRPRAPNGQLSNVQYRKQMTAQKKMVAAQMANANKGPPRAMSLEAGMMRYPRTMSMQSAGPGPVSPGPRMGYDPRAMSMQTRPPPFNNQFGGPDPSNYNPPKAMSMTSRFSNSPYRAPQGMAPQPTNYGGKVGQNNPAIPSFNSEYLQTSQSMQIPPQIRPGPGGQLGQQRAPSPYSQLPPTSRHPQPVTQQTIPQQERYMTVNQSKPGQIQHVSTFESQTSPAFSSTARVIPPADQNETSFPVQNRQTAQQYTATEPQIKQKALGAEGSSNPISSINRASDPQLQQLQQKHNDVPAEVAANLEEERGVQPTDEPSQVQTTAFEYSPGNIPPPEPFQPVKKNNRGKLNRYVFADSDDEHDEGPVYQETDLIKELPSDQGPLDKKTVKEEPARESMEKPRGKQPSQPHSDGSQTFDAGPLTSLNSVLSTSTQKSRSEHDKTTRQSSHHSEQTAFPSGGEPDSSMFSLTSSHETPKKQRVASSQVYQLANASSSHQEIFTTATELPIDENVQDMQQPKITTDIDDYDTSKNNSYSTLNDLEAPQNVIEQGDNSSFDSISKTPDHTVITNIYTENKVRDQELDSLNPNFAPKGNFSDSRDFNNNSIGTGGALMSTEKPNSFSSSETVSPAMKNISIEENKAEGGEGTLEDNLYSPRERIVPPRSTRRREDTNLTHGYEMQRSMISQTMQIPQEPVPMAKAQEENETQKQHSVPPNVGHYKSMLLPAQNDEYSKKGQPTQHKNDYKKDDNDSGLRSNSSSASSKVRSRKPPPQPIAANKSTQLETAKKSPFMGFREAFSKPVSTGNSPKLPNAKHFLKKISRRKRDEDGYANSSITDSSTISIQNNDYAQNYHGLTINLPPKDADSNFKNKKLPKTPITPSDSLMNYRLSVNLANEENDHRLSRIIDMDLDEQGFTLNSSLDDINGYNTSTDLEKATPLASSSMNMDTRGDRTFVKQTRLSGPSSTEHMNGKMATPPLSKGEEDFNFTSPESSNTGKIYLGDYPELATYQHMMSKQSQRQDQPLNTKSSQNAFQDAKERPLVPPSSLYDVKDRQMTPVFQSTNQQKNQAAVFTPEQLELFNSNQELFNELQIVSSELADSISREIRLQRKLEVNNIPVEGDVVSEESKIASLTQQLADERRKRFAVEEFLAQQYNKGFDVEDLKKKVYNNSDMGYKVFKLTEEINLNKSKYEMMEQENGELKKRLEKLASENKELIGTTIPKLKNQLEVAENSVSAATCGSLLKEIEQLKSEKLHLRSQLSSKGNIAELESQKEELREALKNVKAQKEMDLRMCAERIRTLEAKVEKLTLTNERYVQKFGQIVADE</sequence>
<feature type="compositionally biased region" description="Polar residues" evidence="2">
    <location>
        <begin position="367"/>
        <end position="377"/>
    </location>
</feature>
<name>A0AAN6D4Z8_9ASCO</name>